<dbReference type="InterPro" id="IPR012902">
    <property type="entry name" value="N_methyl_site"/>
</dbReference>
<dbReference type="Proteomes" id="UP000027982">
    <property type="component" value="Chromosome"/>
</dbReference>
<feature type="region of interest" description="Disordered" evidence="1">
    <location>
        <begin position="217"/>
        <end position="283"/>
    </location>
</feature>
<dbReference type="RefSeq" id="WP_025228901.1">
    <property type="nucleotide sequence ID" value="NZ_CP007139.1"/>
</dbReference>
<sequence>MKNRAFTLIELLVVIAIIAILAAILFPVFAQAKAAAKRTSELSNTKQLGLASIMYAGDTDDVFPTAAVFDFGDNNAELYWSKKTLPYVKSLDLYRSTLDTVPAPGGFGPYISFAANATMGGPGMSDNVASGIFGVTNRGWEGPGNDWFKGGTISSTSVTKPAETIMLAPKYSSDTKKLPGFDWIGGTSAYIWPQQLFMWDYTGNDGDFYEVWSSATPDGTRKRASNGQPAAYPAGLEGGVSMSNGQSSFVFSDGHAKSLKPVATNPDGTGQPAKNMWNSKRSD</sequence>
<proteinExistence type="predicted"/>
<dbReference type="AlphaFoldDB" id="A0A068NUH3"/>
<evidence type="ECO:0008006" key="4">
    <source>
        <dbReference type="Google" id="ProtNLM"/>
    </source>
</evidence>
<dbReference type="OrthoDB" id="9799033at2"/>
<organism evidence="2 3">
    <name type="scientific">Fimbriimonas ginsengisoli Gsoil 348</name>
    <dbReference type="NCBI Taxonomy" id="661478"/>
    <lineage>
        <taxon>Bacteria</taxon>
        <taxon>Bacillati</taxon>
        <taxon>Armatimonadota</taxon>
        <taxon>Fimbriimonadia</taxon>
        <taxon>Fimbriimonadales</taxon>
        <taxon>Fimbriimonadaceae</taxon>
        <taxon>Fimbriimonas</taxon>
    </lineage>
</organism>
<dbReference type="Gene3D" id="3.30.700.10">
    <property type="entry name" value="Glycoprotein, Type 4 Pilin"/>
    <property type="match status" value="1"/>
</dbReference>
<evidence type="ECO:0000256" key="1">
    <source>
        <dbReference type="SAM" id="MobiDB-lite"/>
    </source>
</evidence>
<keyword evidence="3" id="KW-1185">Reference proteome</keyword>
<reference evidence="2 3" key="1">
    <citation type="journal article" date="2014" name="PLoS ONE">
        <title>The first complete genome sequence of the class fimbriimonadia in the phylum armatimonadetes.</title>
        <authorList>
            <person name="Hu Z.Y."/>
            <person name="Wang Y.Z."/>
            <person name="Im W.T."/>
            <person name="Wang S.Y."/>
            <person name="Zhao G.P."/>
            <person name="Zheng H.J."/>
            <person name="Quan Z.X."/>
        </authorList>
    </citation>
    <scope>NUCLEOTIDE SEQUENCE [LARGE SCALE GENOMIC DNA]</scope>
    <source>
        <strain evidence="2">Gsoil 348</strain>
    </source>
</reference>
<accession>A0A068NUH3</accession>
<dbReference type="PANTHER" id="PTHR30093">
    <property type="entry name" value="GENERAL SECRETION PATHWAY PROTEIN G"/>
    <property type="match status" value="1"/>
</dbReference>
<dbReference type="Pfam" id="PF07963">
    <property type="entry name" value="N_methyl"/>
    <property type="match status" value="1"/>
</dbReference>
<dbReference type="SUPFAM" id="SSF54523">
    <property type="entry name" value="Pili subunits"/>
    <property type="match status" value="1"/>
</dbReference>
<dbReference type="KEGG" id="fgi:OP10G_3810"/>
<evidence type="ECO:0000313" key="3">
    <source>
        <dbReference type="Proteomes" id="UP000027982"/>
    </source>
</evidence>
<dbReference type="HOGENOM" id="CLU_041661_1_0_0"/>
<evidence type="ECO:0000313" key="2">
    <source>
        <dbReference type="EMBL" id="AIE87178.1"/>
    </source>
</evidence>
<protein>
    <recommendedName>
        <fullName evidence="4">Prepilin-type N-terminal cleavage/methylation domain-containing protein</fullName>
    </recommendedName>
</protein>
<dbReference type="eggNOG" id="COG2165">
    <property type="taxonomic scope" value="Bacteria"/>
</dbReference>
<name>A0A068NUH3_FIMGI</name>
<gene>
    <name evidence="2" type="ORF">OP10G_3810</name>
</gene>
<dbReference type="STRING" id="661478.OP10G_3810"/>
<dbReference type="EMBL" id="CP007139">
    <property type="protein sequence ID" value="AIE87178.1"/>
    <property type="molecule type" value="Genomic_DNA"/>
</dbReference>
<feature type="compositionally biased region" description="Polar residues" evidence="1">
    <location>
        <begin position="241"/>
        <end position="250"/>
    </location>
</feature>
<dbReference type="InterPro" id="IPR045584">
    <property type="entry name" value="Pilin-like"/>
</dbReference>
<dbReference type="NCBIfam" id="TIGR02532">
    <property type="entry name" value="IV_pilin_GFxxxE"/>
    <property type="match status" value="1"/>
</dbReference>